<name>A0A078F7D4_BRANA</name>
<dbReference type="OMA" id="EIYIHEY"/>
<dbReference type="PaxDb" id="3708-A0A078F7D4"/>
<dbReference type="Gramene" id="CDY09311">
    <property type="protein sequence ID" value="CDY09311"/>
    <property type="gene ID" value="GSBRNA2T00001617001"/>
</dbReference>
<dbReference type="Proteomes" id="UP000028999">
    <property type="component" value="Unassembled WGS sequence"/>
</dbReference>
<dbReference type="PANTHER" id="PTHR48478:SF1">
    <property type="entry name" value="LECTIN-LIKE"/>
    <property type="match status" value="1"/>
</dbReference>
<dbReference type="GO" id="GO:0030246">
    <property type="term" value="F:carbohydrate binding"/>
    <property type="evidence" value="ECO:0007669"/>
    <property type="project" value="InterPro"/>
</dbReference>
<evidence type="ECO:0000313" key="1">
    <source>
        <dbReference type="EMBL" id="CDY09311.1"/>
    </source>
</evidence>
<reference evidence="1 2" key="1">
    <citation type="journal article" date="2014" name="Science">
        <title>Plant genetics. Early allopolyploid evolution in the post-Neolithic Brassica napus oilseed genome.</title>
        <authorList>
            <person name="Chalhoub B."/>
            <person name="Denoeud F."/>
            <person name="Liu S."/>
            <person name="Parkin I.A."/>
            <person name="Tang H."/>
            <person name="Wang X."/>
            <person name="Chiquet J."/>
            <person name="Belcram H."/>
            <person name="Tong C."/>
            <person name="Samans B."/>
            <person name="Correa M."/>
            <person name="Da Silva C."/>
            <person name="Just J."/>
            <person name="Falentin C."/>
            <person name="Koh C.S."/>
            <person name="Le Clainche I."/>
            <person name="Bernard M."/>
            <person name="Bento P."/>
            <person name="Noel B."/>
            <person name="Labadie K."/>
            <person name="Alberti A."/>
            <person name="Charles M."/>
            <person name="Arnaud D."/>
            <person name="Guo H."/>
            <person name="Daviaud C."/>
            <person name="Alamery S."/>
            <person name="Jabbari K."/>
            <person name="Zhao M."/>
            <person name="Edger P.P."/>
            <person name="Chelaifa H."/>
            <person name="Tack D."/>
            <person name="Lassalle G."/>
            <person name="Mestiri I."/>
            <person name="Schnel N."/>
            <person name="Le Paslier M.C."/>
            <person name="Fan G."/>
            <person name="Renault V."/>
            <person name="Bayer P.E."/>
            <person name="Golicz A.A."/>
            <person name="Manoli S."/>
            <person name="Lee T.H."/>
            <person name="Thi V.H."/>
            <person name="Chalabi S."/>
            <person name="Hu Q."/>
            <person name="Fan C."/>
            <person name="Tollenaere R."/>
            <person name="Lu Y."/>
            <person name="Battail C."/>
            <person name="Shen J."/>
            <person name="Sidebottom C.H."/>
            <person name="Wang X."/>
            <person name="Canaguier A."/>
            <person name="Chauveau A."/>
            <person name="Berard A."/>
            <person name="Deniot G."/>
            <person name="Guan M."/>
            <person name="Liu Z."/>
            <person name="Sun F."/>
            <person name="Lim Y.P."/>
            <person name="Lyons E."/>
            <person name="Town C.D."/>
            <person name="Bancroft I."/>
            <person name="Wang X."/>
            <person name="Meng J."/>
            <person name="Ma J."/>
            <person name="Pires J.C."/>
            <person name="King G.J."/>
            <person name="Brunel D."/>
            <person name="Delourme R."/>
            <person name="Renard M."/>
            <person name="Aury J.M."/>
            <person name="Adams K.L."/>
            <person name="Batley J."/>
            <person name="Snowdon R.J."/>
            <person name="Tost J."/>
            <person name="Edwards D."/>
            <person name="Zhou Y."/>
            <person name="Hua W."/>
            <person name="Sharpe A.G."/>
            <person name="Paterson A.H."/>
            <person name="Guan C."/>
            <person name="Wincker P."/>
        </authorList>
    </citation>
    <scope>NUCLEOTIDE SEQUENCE [LARGE SCALE GENOMIC DNA]</scope>
    <source>
        <strain evidence="2">cv. Darmor-bzh</strain>
    </source>
</reference>
<proteinExistence type="predicted"/>
<dbReference type="AlphaFoldDB" id="A0A078F7D4"/>
<dbReference type="InterPro" id="IPR025886">
    <property type="entry name" value="PP2-like"/>
</dbReference>
<organism evidence="1 2">
    <name type="scientific">Brassica napus</name>
    <name type="common">Rape</name>
    <dbReference type="NCBI Taxonomy" id="3708"/>
    <lineage>
        <taxon>Eukaryota</taxon>
        <taxon>Viridiplantae</taxon>
        <taxon>Streptophyta</taxon>
        <taxon>Embryophyta</taxon>
        <taxon>Tracheophyta</taxon>
        <taxon>Spermatophyta</taxon>
        <taxon>Magnoliopsida</taxon>
        <taxon>eudicotyledons</taxon>
        <taxon>Gunneridae</taxon>
        <taxon>Pentapetalae</taxon>
        <taxon>rosids</taxon>
        <taxon>malvids</taxon>
        <taxon>Brassicales</taxon>
        <taxon>Brassicaceae</taxon>
        <taxon>Brassiceae</taxon>
        <taxon>Brassica</taxon>
    </lineage>
</organism>
<accession>A0A078F7D4</accession>
<evidence type="ECO:0000313" key="2">
    <source>
        <dbReference type="Proteomes" id="UP000028999"/>
    </source>
</evidence>
<dbReference type="InterPro" id="IPR052147">
    <property type="entry name" value="PP2-like/Lectin"/>
</dbReference>
<dbReference type="Pfam" id="PF14299">
    <property type="entry name" value="PP2"/>
    <property type="match status" value="1"/>
</dbReference>
<sequence length="226" mass="26182">MSTIQARWVPIQSPVEDKAMKPLNYETKKPHSYETILRDADLPIPPSTEQLRSGVLLKKLIKYWVDDRNINCFMIFPRKLSITWSDDPNYWTWLPNDSPNEKGVEAAELNNVCWLDITGKFDTSNLTPGITYEVVFKVKLEDPAYGWDTPVNVKLVLPNGKDKPQEKKVSLREQPRYQWVDIKVGEFKHERDSVGEIIFSMYEHAAGVWKKGLFLKGVAIRPKYNN</sequence>
<gene>
    <name evidence="1" type="primary">BnaC03g63410D</name>
    <name evidence="1" type="ORF">GSBRNA2T00001617001</name>
</gene>
<dbReference type="EMBL" id="LK031994">
    <property type="protein sequence ID" value="CDY09311.1"/>
    <property type="molecule type" value="Genomic_DNA"/>
</dbReference>
<keyword evidence="2" id="KW-1185">Reference proteome</keyword>
<dbReference type="STRING" id="3708.A0A078F7D4"/>
<dbReference type="OrthoDB" id="533833at2759"/>
<dbReference type="PANTHER" id="PTHR48478">
    <property type="entry name" value="LECTIN-LIKE"/>
    <property type="match status" value="1"/>
</dbReference>
<protein>
    <submittedName>
        <fullName evidence="1">BnaC03g63410D protein</fullName>
    </submittedName>
</protein>